<name>A0AAU6Q8L7_9DEIO</name>
<dbReference type="EMBL" id="CP149784">
    <property type="protein sequence ID" value="WYF46708.1"/>
    <property type="molecule type" value="Genomic_DNA"/>
</dbReference>
<accession>A0AAU6Q8L7</accession>
<proteinExistence type="predicted"/>
<protein>
    <submittedName>
        <fullName evidence="1">Uncharacterized protein</fullName>
    </submittedName>
</protein>
<dbReference type="RefSeq" id="WP_339098203.1">
    <property type="nucleotide sequence ID" value="NZ_CP149784.1"/>
</dbReference>
<organism evidence="1">
    <name type="scientific">Deinococcus sp. VB142</name>
    <dbReference type="NCBI Taxonomy" id="3112952"/>
    <lineage>
        <taxon>Bacteria</taxon>
        <taxon>Thermotogati</taxon>
        <taxon>Deinococcota</taxon>
        <taxon>Deinococci</taxon>
        <taxon>Deinococcales</taxon>
        <taxon>Deinococcaceae</taxon>
        <taxon>Deinococcus</taxon>
    </lineage>
</organism>
<gene>
    <name evidence="1" type="ORF">WDJ50_17870</name>
</gene>
<reference evidence="1" key="1">
    <citation type="submission" date="2024-03" db="EMBL/GenBank/DDBJ databases">
        <title>Deinococcus weizhi sp. nov., isolated from human skin.</title>
        <authorList>
            <person name="Wei Z."/>
            <person name="Tian F."/>
            <person name="Yang C."/>
            <person name="Xin L.T."/>
            <person name="Wen Z.J."/>
            <person name="Lan K.C."/>
            <person name="Yu L."/>
            <person name="Zhe W."/>
            <person name="Dan F.D."/>
            <person name="Jun W."/>
            <person name="Rui Z."/>
            <person name="Yong X.J."/>
            <person name="Ting Y."/>
            <person name="Wei X."/>
            <person name="Xu Z.G."/>
            <person name="Xin Z."/>
            <person name="Dong F.G."/>
            <person name="Ni X.M."/>
            <person name="Zheng M.G."/>
            <person name="Chun Y."/>
            <person name="Qian W.X."/>
        </authorList>
    </citation>
    <scope>NUCLEOTIDE SEQUENCE</scope>
    <source>
        <strain evidence="1">VB142</strain>
        <plasmid evidence="1">p1</plasmid>
    </source>
</reference>
<keyword evidence="1" id="KW-0614">Plasmid</keyword>
<dbReference type="AlphaFoldDB" id="A0AAU6Q8L7"/>
<evidence type="ECO:0000313" key="1">
    <source>
        <dbReference type="EMBL" id="WYF46708.1"/>
    </source>
</evidence>
<sequence>MQGTLTGLILGTSTHEGDLYVKLAGITDNGKSGVTWIHSVKFSGARVPAQLPAIGTPVMVDCVATREVFTVRGQQASRVRIHGKSLVVMTRPVETAQHGKVLFLGGATNHFVFDAHLVQGALTKPTKAGKVVEARLAVKDKRGTLHYFKGEAWRDAAEVLGQMRSGGEGTFECILRRDKVGEKAFDVMEVMGVTPRRPVQAAPAQVRTQVQAAPVRELAAVGR</sequence>
<geneLocation type="plasmid" evidence="1">
    <name>p1</name>
</geneLocation>